<evidence type="ECO:0000313" key="3">
    <source>
        <dbReference type="Proteomes" id="UP001642540"/>
    </source>
</evidence>
<keyword evidence="1" id="KW-1133">Transmembrane helix</keyword>
<protein>
    <submittedName>
        <fullName evidence="2">Uncharacterized protein</fullName>
    </submittedName>
</protein>
<feature type="transmembrane region" description="Helical" evidence="1">
    <location>
        <begin position="86"/>
        <end position="114"/>
    </location>
</feature>
<gene>
    <name evidence="2" type="ORF">ODALV1_LOCUS9754</name>
</gene>
<keyword evidence="3" id="KW-1185">Reference proteome</keyword>
<dbReference type="Proteomes" id="UP001642540">
    <property type="component" value="Unassembled WGS sequence"/>
</dbReference>
<keyword evidence="1" id="KW-0812">Transmembrane</keyword>
<evidence type="ECO:0000256" key="1">
    <source>
        <dbReference type="SAM" id="Phobius"/>
    </source>
</evidence>
<feature type="transmembrane region" description="Helical" evidence="1">
    <location>
        <begin position="160"/>
        <end position="182"/>
    </location>
</feature>
<comment type="caution">
    <text evidence="2">The sequence shown here is derived from an EMBL/GenBank/DDBJ whole genome shotgun (WGS) entry which is preliminary data.</text>
</comment>
<name>A0ABP1QCB5_9HEXA</name>
<accession>A0ABP1QCB5</accession>
<sequence>MASAALKKARGSVRVIGYLLFTINVIKWCVAILFLLCSVWVSFNRGVSMRKCFLDSDSQISISCAKDDSILSNLKNLDTLTEEEKILLATQTCVFGIFGLCLSIPQIFSSVLLLKATEKKMNGYNRIKMVDNHVYIQTGYIFMTLVLSGLSNLTQLLDNLFIFAYLDAIAASVFLFLSAEFLTTMTVEEIFSVRAERTGAHNEEQLVRNEIQKLRKDYLINCPV</sequence>
<feature type="transmembrane region" description="Helical" evidence="1">
    <location>
        <begin position="15"/>
        <end position="41"/>
    </location>
</feature>
<dbReference type="EMBL" id="CAXLJM020000030">
    <property type="protein sequence ID" value="CAL8097825.1"/>
    <property type="molecule type" value="Genomic_DNA"/>
</dbReference>
<feature type="transmembrane region" description="Helical" evidence="1">
    <location>
        <begin position="134"/>
        <end position="154"/>
    </location>
</feature>
<organism evidence="2 3">
    <name type="scientific">Orchesella dallaii</name>
    <dbReference type="NCBI Taxonomy" id="48710"/>
    <lineage>
        <taxon>Eukaryota</taxon>
        <taxon>Metazoa</taxon>
        <taxon>Ecdysozoa</taxon>
        <taxon>Arthropoda</taxon>
        <taxon>Hexapoda</taxon>
        <taxon>Collembola</taxon>
        <taxon>Entomobryomorpha</taxon>
        <taxon>Entomobryoidea</taxon>
        <taxon>Orchesellidae</taxon>
        <taxon>Orchesellinae</taxon>
        <taxon>Orchesella</taxon>
    </lineage>
</organism>
<reference evidence="2 3" key="1">
    <citation type="submission" date="2024-08" db="EMBL/GenBank/DDBJ databases">
        <authorList>
            <person name="Cucini C."/>
            <person name="Frati F."/>
        </authorList>
    </citation>
    <scope>NUCLEOTIDE SEQUENCE [LARGE SCALE GENOMIC DNA]</scope>
</reference>
<proteinExistence type="predicted"/>
<evidence type="ECO:0000313" key="2">
    <source>
        <dbReference type="EMBL" id="CAL8097825.1"/>
    </source>
</evidence>
<keyword evidence="1" id="KW-0472">Membrane</keyword>